<organism evidence="6 8">
    <name type="scientific">Cupriavidus oxalaticus</name>
    <dbReference type="NCBI Taxonomy" id="96344"/>
    <lineage>
        <taxon>Bacteria</taxon>
        <taxon>Pseudomonadati</taxon>
        <taxon>Pseudomonadota</taxon>
        <taxon>Betaproteobacteria</taxon>
        <taxon>Burkholderiales</taxon>
        <taxon>Burkholderiaceae</taxon>
        <taxon>Cupriavidus</taxon>
    </lineage>
</organism>
<sequence>MIDLARRRLRVRLNPAAMIVPMTIALVVAIAGLGAAALAQMRSDALASASEASANLALTLERSISRNLHIYQFALAGVADAMQDPEVMQLPTALRQRVLFDRSINAEDMGSLVATDASGNLVLDSRKWPPRAINLADRDYFQAHVHNADAGIFLSQPFQPQVTAESKSIGLSRRVSGPDGAFRGIVVGALRLNYFRKLFNGVSVGSGGTLTLLRTDGTIIMRRPYDDASVGRNISASPSFAPLLRGTEGSFIGVAAVDGVQRLYSYRRLPDFPLMVVVGLSVHDVLAPWYKRAWWFAGLIAVVDALIVALAVLLSRQWRRRLDMEAHLRLMVNTDGLTGLGSRRALDDAADKEWRRARRDGRPLSLLMVDVDHFKQFNDRYGHLAGDDALAAVGDSIQKQIRRPGDYAGRYGGEEFAILLPGTAAAGAARVAEAIRHAVQALEIPNAGSPLGAVTVSIGVATSSARGGDAQPFADLRAFLHGGDQALYLAKRDGRNRVVVLGEATPALAI</sequence>
<proteinExistence type="predicted"/>
<dbReference type="GO" id="GO:1902201">
    <property type="term" value="P:negative regulation of bacterial-type flagellum-dependent cell motility"/>
    <property type="evidence" value="ECO:0007669"/>
    <property type="project" value="TreeGrafter"/>
</dbReference>
<dbReference type="EC" id="2.7.7.65" evidence="1"/>
<evidence type="ECO:0000313" key="9">
    <source>
        <dbReference type="Proteomes" id="UP000623307"/>
    </source>
</evidence>
<evidence type="ECO:0000256" key="2">
    <source>
        <dbReference type="ARBA" id="ARBA00034247"/>
    </source>
</evidence>
<dbReference type="Proteomes" id="UP000623307">
    <property type="component" value="Chromosome 1"/>
</dbReference>
<dbReference type="CDD" id="cd01949">
    <property type="entry name" value="GGDEF"/>
    <property type="match status" value="1"/>
</dbReference>
<dbReference type="FunFam" id="3.30.70.270:FF:000001">
    <property type="entry name" value="Diguanylate cyclase domain protein"/>
    <property type="match status" value="1"/>
</dbReference>
<keyword evidence="3" id="KW-0472">Membrane</keyword>
<dbReference type="NCBIfam" id="TIGR00254">
    <property type="entry name" value="GGDEF"/>
    <property type="match status" value="1"/>
</dbReference>
<dbReference type="InterPro" id="IPR029787">
    <property type="entry name" value="Nucleotide_cyclase"/>
</dbReference>
<keyword evidence="9" id="KW-1185">Reference proteome</keyword>
<dbReference type="Gene3D" id="3.30.450.20">
    <property type="entry name" value="PAS domain"/>
    <property type="match status" value="2"/>
</dbReference>
<dbReference type="EMBL" id="OGUS01000069">
    <property type="protein sequence ID" value="SPC07358.1"/>
    <property type="molecule type" value="Genomic_DNA"/>
</dbReference>
<evidence type="ECO:0000313" key="6">
    <source>
        <dbReference type="EMBL" id="SPC07358.1"/>
    </source>
</evidence>
<evidence type="ECO:0000256" key="3">
    <source>
        <dbReference type="SAM" id="Phobius"/>
    </source>
</evidence>
<dbReference type="SMART" id="SM00267">
    <property type="entry name" value="GGDEF"/>
    <property type="match status" value="1"/>
</dbReference>
<gene>
    <name evidence="6" type="primary">cph</name>
    <name evidence="7" type="ORF">CO2235_MP70181</name>
    <name evidence="6" type="ORF">CO2235_U630015</name>
    <name evidence="5" type="ORF">JTE92_08585</name>
</gene>
<dbReference type="InterPro" id="IPR050469">
    <property type="entry name" value="Diguanylate_Cyclase"/>
</dbReference>
<reference evidence="5 9" key="3">
    <citation type="submission" date="2021-02" db="EMBL/GenBank/DDBJ databases">
        <title>Complete Genome Sequence of Cupriavidus oxalaticus Strain Ox1, a Soil Oxalate-Degrading Species.</title>
        <authorList>
            <person name="Palmieri F."/>
            <person name="Udriet P."/>
            <person name="Deuasquier M."/>
            <person name="Beaudoing E."/>
            <person name="Johnson S.L."/>
            <person name="Davenport K.W."/>
            <person name="Chain P.S."/>
            <person name="Bindschedler S."/>
            <person name="Junier P."/>
        </authorList>
    </citation>
    <scope>NUCLEOTIDE SEQUENCE [LARGE SCALE GENOMIC DNA]</scope>
    <source>
        <strain evidence="5 9">Ox1</strain>
    </source>
</reference>
<dbReference type="SUPFAM" id="SSF55073">
    <property type="entry name" value="Nucleotide cyclase"/>
    <property type="match status" value="1"/>
</dbReference>
<accession>A0A375FT12</accession>
<dbReference type="PROSITE" id="PS50887">
    <property type="entry name" value="GGDEF"/>
    <property type="match status" value="1"/>
</dbReference>
<dbReference type="GO" id="GO:0052621">
    <property type="term" value="F:diguanylate cyclase activity"/>
    <property type="evidence" value="ECO:0007669"/>
    <property type="project" value="UniProtKB-EC"/>
</dbReference>
<evidence type="ECO:0000256" key="1">
    <source>
        <dbReference type="ARBA" id="ARBA00012528"/>
    </source>
</evidence>
<evidence type="ECO:0000259" key="4">
    <source>
        <dbReference type="PROSITE" id="PS50887"/>
    </source>
</evidence>
<name>A0A375FT12_9BURK</name>
<dbReference type="Gene3D" id="3.30.70.270">
    <property type="match status" value="1"/>
</dbReference>
<dbReference type="AlphaFoldDB" id="A0A375FT12"/>
<dbReference type="OrthoDB" id="9813903at2"/>
<dbReference type="InterPro" id="IPR054327">
    <property type="entry name" value="His-kinase-like_sensor"/>
</dbReference>
<evidence type="ECO:0000313" key="8">
    <source>
        <dbReference type="Proteomes" id="UP000256862"/>
    </source>
</evidence>
<feature type="domain" description="GGDEF" evidence="4">
    <location>
        <begin position="362"/>
        <end position="503"/>
    </location>
</feature>
<feature type="transmembrane region" description="Helical" evidence="3">
    <location>
        <begin position="296"/>
        <end position="314"/>
    </location>
</feature>
<geneLocation type="plasmid" evidence="8">
    <name>co2235_mp</name>
</geneLocation>
<reference evidence="6 8" key="2">
    <citation type="submission" date="2018-01" db="EMBL/GenBank/DDBJ databases">
        <authorList>
            <person name="Clerissi C."/>
        </authorList>
    </citation>
    <scope>NUCLEOTIDE SEQUENCE</scope>
    <source>
        <strain evidence="6">Cupriavidus oxalaticus LMG 2235</strain>
        <plasmid evidence="8">co2235_mp</plasmid>
    </source>
</reference>
<dbReference type="PANTHER" id="PTHR45138:SF9">
    <property type="entry name" value="DIGUANYLATE CYCLASE DGCM-RELATED"/>
    <property type="match status" value="1"/>
</dbReference>
<dbReference type="InterPro" id="IPR043128">
    <property type="entry name" value="Rev_trsase/Diguanyl_cyclase"/>
</dbReference>
<dbReference type="GO" id="GO:0043709">
    <property type="term" value="P:cell adhesion involved in single-species biofilm formation"/>
    <property type="evidence" value="ECO:0007669"/>
    <property type="project" value="TreeGrafter"/>
</dbReference>
<protein>
    <recommendedName>
        <fullName evidence="1">diguanylate cyclase</fullName>
        <ecNumber evidence="1">2.7.7.65</ecNumber>
    </recommendedName>
</protein>
<keyword evidence="3" id="KW-1133">Transmembrane helix</keyword>
<reference evidence="8" key="1">
    <citation type="submission" date="2018-01" db="EMBL/GenBank/DDBJ databases">
        <authorList>
            <person name="Gaut B.S."/>
            <person name="Morton B.R."/>
            <person name="Clegg M.T."/>
            <person name="Duvall M.R."/>
        </authorList>
    </citation>
    <scope>NUCLEOTIDE SEQUENCE [LARGE SCALE GENOMIC DNA]</scope>
</reference>
<keyword evidence="3" id="KW-0812">Transmembrane</keyword>
<feature type="transmembrane region" description="Helical" evidence="3">
    <location>
        <begin position="16"/>
        <end position="39"/>
    </location>
</feature>
<dbReference type="GO" id="GO:0005886">
    <property type="term" value="C:plasma membrane"/>
    <property type="evidence" value="ECO:0007669"/>
    <property type="project" value="TreeGrafter"/>
</dbReference>
<dbReference type="Pfam" id="PF00990">
    <property type="entry name" value="GGDEF"/>
    <property type="match status" value="1"/>
</dbReference>
<dbReference type="EMBL" id="CP069811">
    <property type="protein sequence ID" value="QRQ90704.1"/>
    <property type="molecule type" value="Genomic_DNA"/>
</dbReference>
<dbReference type="GeneID" id="303489575"/>
<dbReference type="InterPro" id="IPR000160">
    <property type="entry name" value="GGDEF_dom"/>
</dbReference>
<dbReference type="CDD" id="cd12915">
    <property type="entry name" value="PDC2_DGC_like"/>
    <property type="match status" value="1"/>
</dbReference>
<dbReference type="CDD" id="cd12914">
    <property type="entry name" value="PDC1_DGC_like"/>
    <property type="match status" value="1"/>
</dbReference>
<comment type="catalytic activity">
    <reaction evidence="2">
        <text>2 GTP = 3',3'-c-di-GMP + 2 diphosphate</text>
        <dbReference type="Rhea" id="RHEA:24898"/>
        <dbReference type="ChEBI" id="CHEBI:33019"/>
        <dbReference type="ChEBI" id="CHEBI:37565"/>
        <dbReference type="ChEBI" id="CHEBI:58805"/>
        <dbReference type="EC" id="2.7.7.65"/>
    </reaction>
</comment>
<dbReference type="Proteomes" id="UP000256862">
    <property type="component" value="Plasmid CO2235_mp"/>
</dbReference>
<dbReference type="Pfam" id="PF22588">
    <property type="entry name" value="dCache_1_like"/>
    <property type="match status" value="1"/>
</dbReference>
<dbReference type="RefSeq" id="WP_063241306.1">
    <property type="nucleotide sequence ID" value="NZ_CP069809.1"/>
</dbReference>
<dbReference type="EMBL" id="OGUS01000142">
    <property type="protein sequence ID" value="SPC23465.1"/>
    <property type="molecule type" value="Genomic_DNA"/>
</dbReference>
<dbReference type="PANTHER" id="PTHR45138">
    <property type="entry name" value="REGULATORY COMPONENTS OF SENSORY TRANSDUCTION SYSTEM"/>
    <property type="match status" value="1"/>
</dbReference>
<evidence type="ECO:0000313" key="7">
    <source>
        <dbReference type="EMBL" id="SPC23465.1"/>
    </source>
</evidence>
<evidence type="ECO:0000313" key="5">
    <source>
        <dbReference type="EMBL" id="QRQ90704.1"/>
    </source>
</evidence>